<dbReference type="SUPFAM" id="SSF53335">
    <property type="entry name" value="S-adenosyl-L-methionine-dependent methyltransferases"/>
    <property type="match status" value="1"/>
</dbReference>
<dbReference type="InterPro" id="IPR030391">
    <property type="entry name" value="MeTrfase_TrmA_CS"/>
</dbReference>
<organism evidence="6 7">
    <name type="scientific">Desulfovibrio litoralis DSM 11393</name>
    <dbReference type="NCBI Taxonomy" id="1121455"/>
    <lineage>
        <taxon>Bacteria</taxon>
        <taxon>Pseudomonadati</taxon>
        <taxon>Thermodesulfobacteriota</taxon>
        <taxon>Desulfovibrionia</taxon>
        <taxon>Desulfovibrionales</taxon>
        <taxon>Desulfovibrionaceae</taxon>
        <taxon>Desulfovibrio</taxon>
    </lineage>
</organism>
<dbReference type="GO" id="GO:0032259">
    <property type="term" value="P:methylation"/>
    <property type="evidence" value="ECO:0007669"/>
    <property type="project" value="UniProtKB-KW"/>
</dbReference>
<comment type="similarity">
    <text evidence="4">Belongs to the class I-like SAM-binding methyltransferase superfamily. RNA M5U methyltransferase family.</text>
</comment>
<evidence type="ECO:0000256" key="4">
    <source>
        <dbReference type="PROSITE-ProRule" id="PRU01024"/>
    </source>
</evidence>
<dbReference type="CDD" id="cd02440">
    <property type="entry name" value="AdoMet_MTases"/>
    <property type="match status" value="1"/>
</dbReference>
<sequence>MNITTENKTTTLQINDMIELDITALAVGGRGVARYNGMVFFVEQALPGQKVLAKITVLKPRMGEAELMQVIKPSQHESAPLCKHFGACGGCDWQTLEYNQQLFWKKQIFIDCLTRIGKYTNQEIDKLNLQLPLASPKREFFRNKMEFAFSEASNNTQNEQGEQDEKKSRPLVGLKQRFSHNVEEITDCKLQTPLTMRILELTREWLDEEVKKGHRLNAWVENFDKKNNSKHYPKQDHAKAQALLRHLVVREPELCLQTEQAEQKQCLVELITTPFHLREASLFKRLGLKLLNVLAQEYGDSLSFGFIHSVRADKASVAQGEKIVQSFGTLLLKEKLGDITLQFDARSFMQTNTGLSNLLINKAKDLCLDLLPSSAVIWDLYCGVGTFALSFAQAFQEKNCSCEIFGMELAPASIFHAKENAKNNNLDNCTFLQANAETTLKNKKLLSSWTKPDLVFLDPPRTGIKESLCQELLQLAPQYICCVSCYPATLARDLNHLKSKYTLVSAEVFDMFPHSSHLESLVLLKRKI</sequence>
<evidence type="ECO:0000313" key="7">
    <source>
        <dbReference type="Proteomes" id="UP000186469"/>
    </source>
</evidence>
<name>A0A1M7T6J0_9BACT</name>
<feature type="domain" description="TRAM" evidence="5">
    <location>
        <begin position="11"/>
        <end position="69"/>
    </location>
</feature>
<keyword evidence="7" id="KW-1185">Reference proteome</keyword>
<dbReference type="Pfam" id="PF01938">
    <property type="entry name" value="TRAM"/>
    <property type="match status" value="1"/>
</dbReference>
<dbReference type="GO" id="GO:0006396">
    <property type="term" value="P:RNA processing"/>
    <property type="evidence" value="ECO:0007669"/>
    <property type="project" value="InterPro"/>
</dbReference>
<keyword evidence="2 4" id="KW-0808">Transferase</keyword>
<dbReference type="Gene3D" id="2.40.50.140">
    <property type="entry name" value="Nucleic acid-binding proteins"/>
    <property type="match status" value="1"/>
</dbReference>
<keyword evidence="1 4" id="KW-0489">Methyltransferase</keyword>
<dbReference type="PROSITE" id="PS51687">
    <property type="entry name" value="SAM_MT_RNA_M5U"/>
    <property type="match status" value="1"/>
</dbReference>
<feature type="active site" description="Nucleophile" evidence="4">
    <location>
        <position position="485"/>
    </location>
</feature>
<dbReference type="EMBL" id="FRDI01000007">
    <property type="protein sequence ID" value="SHN66295.1"/>
    <property type="molecule type" value="Genomic_DNA"/>
</dbReference>
<evidence type="ECO:0000256" key="3">
    <source>
        <dbReference type="ARBA" id="ARBA00022691"/>
    </source>
</evidence>
<dbReference type="InterPro" id="IPR029063">
    <property type="entry name" value="SAM-dependent_MTases_sf"/>
</dbReference>
<dbReference type="AlphaFoldDB" id="A0A1M7T6J0"/>
<dbReference type="InterPro" id="IPR010280">
    <property type="entry name" value="U5_MeTrfase_fam"/>
</dbReference>
<reference evidence="6 7" key="1">
    <citation type="submission" date="2016-12" db="EMBL/GenBank/DDBJ databases">
        <authorList>
            <person name="Song W.-J."/>
            <person name="Kurnit D.M."/>
        </authorList>
    </citation>
    <scope>NUCLEOTIDE SEQUENCE [LARGE SCALE GENOMIC DNA]</scope>
    <source>
        <strain evidence="6 7">DSM 11393</strain>
    </source>
</reference>
<dbReference type="Pfam" id="PF05958">
    <property type="entry name" value="tRNA_U5-meth_tr"/>
    <property type="match status" value="1"/>
</dbReference>
<gene>
    <name evidence="6" type="ORF">SAMN02745728_01611</name>
</gene>
<dbReference type="NCBIfam" id="TIGR00479">
    <property type="entry name" value="rumA"/>
    <property type="match status" value="1"/>
</dbReference>
<dbReference type="InterPro" id="IPR012340">
    <property type="entry name" value="NA-bd_OB-fold"/>
</dbReference>
<dbReference type="SUPFAM" id="SSF50249">
    <property type="entry name" value="Nucleic acid-binding proteins"/>
    <property type="match status" value="1"/>
</dbReference>
<evidence type="ECO:0000313" key="6">
    <source>
        <dbReference type="EMBL" id="SHN66295.1"/>
    </source>
</evidence>
<dbReference type="PROSITE" id="PS50926">
    <property type="entry name" value="TRAM"/>
    <property type="match status" value="1"/>
</dbReference>
<feature type="binding site" evidence="4">
    <location>
        <position position="408"/>
    </location>
    <ligand>
        <name>S-adenosyl-L-methionine</name>
        <dbReference type="ChEBI" id="CHEBI:59789"/>
    </ligand>
</feature>
<dbReference type="GO" id="GO:0008173">
    <property type="term" value="F:RNA methyltransferase activity"/>
    <property type="evidence" value="ECO:0007669"/>
    <property type="project" value="InterPro"/>
</dbReference>
<proteinExistence type="inferred from homology"/>
<evidence type="ECO:0000256" key="1">
    <source>
        <dbReference type="ARBA" id="ARBA00022603"/>
    </source>
</evidence>
<dbReference type="Gene3D" id="3.40.50.150">
    <property type="entry name" value="Vaccinia Virus protein VP39"/>
    <property type="match status" value="1"/>
</dbReference>
<dbReference type="PANTHER" id="PTHR11061:SF30">
    <property type="entry name" value="TRNA (URACIL(54)-C(5))-METHYLTRANSFERASE"/>
    <property type="match status" value="1"/>
</dbReference>
<dbReference type="Gene3D" id="2.40.50.1070">
    <property type="match status" value="1"/>
</dbReference>
<feature type="binding site" evidence="4">
    <location>
        <position position="350"/>
    </location>
    <ligand>
        <name>S-adenosyl-L-methionine</name>
        <dbReference type="ChEBI" id="CHEBI:59789"/>
    </ligand>
</feature>
<evidence type="ECO:0000256" key="2">
    <source>
        <dbReference type="ARBA" id="ARBA00022679"/>
    </source>
</evidence>
<feature type="binding site" evidence="4">
    <location>
        <position position="381"/>
    </location>
    <ligand>
        <name>S-adenosyl-L-methionine</name>
        <dbReference type="ChEBI" id="CHEBI:59789"/>
    </ligand>
</feature>
<dbReference type="Proteomes" id="UP000186469">
    <property type="component" value="Unassembled WGS sequence"/>
</dbReference>
<accession>A0A1M7T6J0</accession>
<feature type="binding site" evidence="4">
    <location>
        <position position="458"/>
    </location>
    <ligand>
        <name>S-adenosyl-L-methionine</name>
        <dbReference type="ChEBI" id="CHEBI:59789"/>
    </ligand>
</feature>
<evidence type="ECO:0000259" key="5">
    <source>
        <dbReference type="PROSITE" id="PS50926"/>
    </source>
</evidence>
<keyword evidence="3 4" id="KW-0949">S-adenosyl-L-methionine</keyword>
<dbReference type="PROSITE" id="PS01231">
    <property type="entry name" value="TRMA_2"/>
    <property type="match status" value="1"/>
</dbReference>
<dbReference type="InterPro" id="IPR002792">
    <property type="entry name" value="TRAM_dom"/>
</dbReference>
<dbReference type="STRING" id="1121455.SAMN02745728_01611"/>
<dbReference type="PANTHER" id="PTHR11061">
    <property type="entry name" value="RNA M5U METHYLTRANSFERASE"/>
    <property type="match status" value="1"/>
</dbReference>
<protein>
    <submittedName>
        <fullName evidence="6">23S rRNA (Uracil1939-C5)-methyltransferase</fullName>
    </submittedName>
</protein>